<organism evidence="1 2">
    <name type="scientific">Sulfurospirillum cavolei</name>
    <dbReference type="NCBI Taxonomy" id="366522"/>
    <lineage>
        <taxon>Bacteria</taxon>
        <taxon>Pseudomonadati</taxon>
        <taxon>Campylobacterota</taxon>
        <taxon>Epsilonproteobacteria</taxon>
        <taxon>Campylobacterales</taxon>
        <taxon>Sulfurospirillaceae</taxon>
        <taxon>Sulfurospirillum</taxon>
    </lineage>
</organism>
<sequence>MAENADKTQLIRDIETLIESDPNAPIASFSMLEFLEIDDLASIKENLLRSKSNRSHENEQWFNELCKK</sequence>
<accession>A0A2D3WAT3</accession>
<gene>
    <name evidence="1" type="ORF">CFH80_06245</name>
</gene>
<reference evidence="1 2" key="1">
    <citation type="journal article" date="2017" name="Front. Microbiol.">
        <title>Comparative Genomic Analysis of the Class Epsilonproteobacteria and Proposed Reclassification to Epsilonbacteraeota (phyl. nov.).</title>
        <authorList>
            <person name="Waite D.W."/>
            <person name="Vanwonterghem I."/>
            <person name="Rinke C."/>
            <person name="Parks D.H."/>
            <person name="Zhang Y."/>
            <person name="Takai K."/>
            <person name="Sievert S.M."/>
            <person name="Simon J."/>
            <person name="Campbell B.J."/>
            <person name="Hanson T.E."/>
            <person name="Woyke T."/>
            <person name="Klotz M.G."/>
            <person name="Hugenholtz P."/>
        </authorList>
    </citation>
    <scope>NUCLEOTIDE SEQUENCE [LARGE SCALE GENOMIC DNA]</scope>
    <source>
        <strain evidence="1">UBA11420</strain>
    </source>
</reference>
<comment type="caution">
    <text evidence="1">The sequence shown here is derived from an EMBL/GenBank/DDBJ whole genome shotgun (WGS) entry which is preliminary data.</text>
</comment>
<proteinExistence type="predicted"/>
<evidence type="ECO:0000313" key="1">
    <source>
        <dbReference type="EMBL" id="DAB36180.1"/>
    </source>
</evidence>
<dbReference type="Proteomes" id="UP000231638">
    <property type="component" value="Unassembled WGS sequence"/>
</dbReference>
<evidence type="ECO:0000313" key="2">
    <source>
        <dbReference type="Proteomes" id="UP000231638"/>
    </source>
</evidence>
<dbReference type="AlphaFoldDB" id="A0A2D3WAT3"/>
<dbReference type="EMBL" id="DLUG01000167">
    <property type="protein sequence ID" value="DAB36180.1"/>
    <property type="molecule type" value="Genomic_DNA"/>
</dbReference>
<protein>
    <submittedName>
        <fullName evidence="1">Uncharacterized protein</fullName>
    </submittedName>
</protein>
<name>A0A2D3WAT3_9BACT</name>
<dbReference type="STRING" id="366522.GCA_001548055_00293"/>